<feature type="domain" description="Beta-retroviral matrix protein" evidence="2">
    <location>
        <begin position="56"/>
        <end position="132"/>
    </location>
</feature>
<accession>A0AA35L0N5</accession>
<organism evidence="3 4">
    <name type="scientific">Podarcis lilfordi</name>
    <name type="common">Lilford's wall lizard</name>
    <dbReference type="NCBI Taxonomy" id="74358"/>
    <lineage>
        <taxon>Eukaryota</taxon>
        <taxon>Metazoa</taxon>
        <taxon>Chordata</taxon>
        <taxon>Craniata</taxon>
        <taxon>Vertebrata</taxon>
        <taxon>Euteleostomi</taxon>
        <taxon>Lepidosauria</taxon>
        <taxon>Squamata</taxon>
        <taxon>Bifurcata</taxon>
        <taxon>Unidentata</taxon>
        <taxon>Episquamata</taxon>
        <taxon>Laterata</taxon>
        <taxon>Lacertibaenia</taxon>
        <taxon>Lacertidae</taxon>
        <taxon>Podarcis</taxon>
    </lineage>
</organism>
<dbReference type="Pfam" id="PF02337">
    <property type="entry name" value="Gag_p10"/>
    <property type="match status" value="1"/>
</dbReference>
<dbReference type="EMBL" id="OX395136">
    <property type="protein sequence ID" value="CAI5786989.1"/>
    <property type="molecule type" value="Genomic_DNA"/>
</dbReference>
<dbReference type="InterPro" id="IPR010999">
    <property type="entry name" value="Retrovr_matrix"/>
</dbReference>
<dbReference type="InterPro" id="IPR003322">
    <property type="entry name" value="B_retro_matrix"/>
</dbReference>
<dbReference type="PANTHER" id="PTHR40389">
    <property type="entry name" value="ENDOGENOUS RETROVIRUS GROUP K MEMBER 24 GAG POLYPROTEIN-RELATED"/>
    <property type="match status" value="1"/>
</dbReference>
<protein>
    <submittedName>
        <fullName evidence="3">Retrovirus group K member 5 Gag polyproteinpolyprotein-like-like</fullName>
    </submittedName>
</protein>
<evidence type="ECO:0000256" key="1">
    <source>
        <dbReference type="ARBA" id="ARBA00022581"/>
    </source>
</evidence>
<reference evidence="3" key="1">
    <citation type="submission" date="2022-12" db="EMBL/GenBank/DDBJ databases">
        <authorList>
            <person name="Alioto T."/>
            <person name="Alioto T."/>
            <person name="Gomez Garrido J."/>
        </authorList>
    </citation>
    <scope>NUCLEOTIDE SEQUENCE</scope>
</reference>
<dbReference type="GO" id="GO:0005198">
    <property type="term" value="F:structural molecule activity"/>
    <property type="evidence" value="ECO:0007669"/>
    <property type="project" value="InterPro"/>
</dbReference>
<keyword evidence="1" id="KW-0945">Host-virus interaction</keyword>
<dbReference type="PANTHER" id="PTHR40389:SF4">
    <property type="match status" value="1"/>
</dbReference>
<proteinExistence type="predicted"/>
<dbReference type="Proteomes" id="UP001178461">
    <property type="component" value="Chromosome 11"/>
</dbReference>
<feature type="non-terminal residue" evidence="3">
    <location>
        <position position="1"/>
    </location>
</feature>
<evidence type="ECO:0000259" key="2">
    <source>
        <dbReference type="Pfam" id="PF02337"/>
    </source>
</evidence>
<gene>
    <name evidence="3" type="ORF">PODLI_1B037918</name>
</gene>
<dbReference type="AlphaFoldDB" id="A0AA35L0N5"/>
<dbReference type="Gene3D" id="1.10.150.490">
    <property type="entry name" value="Retroviral GAG p10 protein"/>
    <property type="match status" value="1"/>
</dbReference>
<evidence type="ECO:0000313" key="3">
    <source>
        <dbReference type="EMBL" id="CAI5786989.1"/>
    </source>
</evidence>
<evidence type="ECO:0000313" key="4">
    <source>
        <dbReference type="Proteomes" id="UP001178461"/>
    </source>
</evidence>
<sequence>QEFMANYLHKGRVLSKTVLPATHPPGCGSRRLLIFGSPVSSYFSIFIMGSALSNPQKQFLKDMQHLLRENKQQVPEGDLIALILAIDEHCPWFPEDGTWEIPDWDKIGDHFHGHGRINLHVLSAWAKVRGCMATLTPKNILLASLQPQQKQS</sequence>
<dbReference type="InterPro" id="IPR050195">
    <property type="entry name" value="Primate_lentivir_Gag_pol-like"/>
</dbReference>
<name>A0AA35L0N5_9SAUR</name>
<dbReference type="SUPFAM" id="SSF47836">
    <property type="entry name" value="Retroviral matrix proteins"/>
    <property type="match status" value="1"/>
</dbReference>
<dbReference type="InterPro" id="IPR038124">
    <property type="entry name" value="B_retro_matrix_sf"/>
</dbReference>
<keyword evidence="4" id="KW-1185">Reference proteome</keyword>